<evidence type="ECO:0000259" key="18">
    <source>
        <dbReference type="PROSITE" id="PS50011"/>
    </source>
</evidence>
<dbReference type="SUPFAM" id="SSF56112">
    <property type="entry name" value="Protein kinase-like (PK-like)"/>
    <property type="match status" value="2"/>
</dbReference>
<dbReference type="InterPro" id="IPR052059">
    <property type="entry name" value="CR_Ser/Thr_kinase"/>
</dbReference>
<dbReference type="InterPro" id="IPR000719">
    <property type="entry name" value="Prot_kinase_dom"/>
</dbReference>
<feature type="domain" description="Gnk2-homologous" evidence="19">
    <location>
        <begin position="370"/>
        <end position="478"/>
    </location>
</feature>
<evidence type="ECO:0000256" key="6">
    <source>
        <dbReference type="ARBA" id="ARBA00022729"/>
    </source>
</evidence>
<dbReference type="PROSITE" id="PS51473">
    <property type="entry name" value="GNK2"/>
    <property type="match status" value="6"/>
</dbReference>
<evidence type="ECO:0000256" key="14">
    <source>
        <dbReference type="ARBA" id="ARBA00023180"/>
    </source>
</evidence>
<dbReference type="Gene3D" id="1.10.510.10">
    <property type="entry name" value="Transferase(Phosphotransferase) domain 1"/>
    <property type="match status" value="2"/>
</dbReference>
<dbReference type="FunFam" id="3.30.430.20:FF:000012">
    <property type="entry name" value="Cysteine-rich receptor-like protein kinase 25"/>
    <property type="match status" value="2"/>
</dbReference>
<dbReference type="InterPro" id="IPR011009">
    <property type="entry name" value="Kinase-like_dom_sf"/>
</dbReference>
<dbReference type="GO" id="GO:0004674">
    <property type="term" value="F:protein serine/threonine kinase activity"/>
    <property type="evidence" value="ECO:0007669"/>
    <property type="project" value="UniProtKB-KW"/>
</dbReference>
<dbReference type="EMBL" id="CP039354">
    <property type="protein sequence ID" value="QCE12162.1"/>
    <property type="molecule type" value="Genomic_DNA"/>
</dbReference>
<feature type="domain" description="Gnk2-homologous" evidence="19">
    <location>
        <begin position="859"/>
        <end position="966"/>
    </location>
</feature>
<dbReference type="Pfam" id="PF07714">
    <property type="entry name" value="PK_Tyr_Ser-Thr"/>
    <property type="match status" value="3"/>
</dbReference>
<evidence type="ECO:0000259" key="19">
    <source>
        <dbReference type="PROSITE" id="PS51473"/>
    </source>
</evidence>
<accession>A0A4D6NGW3</accession>
<dbReference type="FunFam" id="3.30.200.20:FF:000727">
    <property type="entry name" value="Cysteine-rich RLK (RECEPTOR-like protein kinase) 23"/>
    <property type="match status" value="1"/>
</dbReference>
<evidence type="ECO:0000256" key="8">
    <source>
        <dbReference type="ARBA" id="ARBA00022741"/>
    </source>
</evidence>
<keyword evidence="3" id="KW-0597">Phosphoprotein</keyword>
<evidence type="ECO:0000313" key="21">
    <source>
        <dbReference type="Proteomes" id="UP000501690"/>
    </source>
</evidence>
<keyword evidence="9 20" id="KW-0418">Kinase</keyword>
<keyword evidence="12" id="KW-0472">Membrane</keyword>
<proteinExistence type="predicted"/>
<dbReference type="PROSITE" id="PS00107">
    <property type="entry name" value="PROTEIN_KINASE_ATP"/>
    <property type="match status" value="2"/>
</dbReference>
<dbReference type="FunFam" id="1.10.510.10:FF:000129">
    <property type="entry name" value="cysteine-rich receptor-like protein kinase 10"/>
    <property type="match status" value="1"/>
</dbReference>
<evidence type="ECO:0000256" key="2">
    <source>
        <dbReference type="ARBA" id="ARBA00022527"/>
    </source>
</evidence>
<feature type="domain" description="Gnk2-homologous" evidence="19">
    <location>
        <begin position="749"/>
        <end position="853"/>
    </location>
</feature>
<evidence type="ECO:0000256" key="1">
    <source>
        <dbReference type="ARBA" id="ARBA00004167"/>
    </source>
</evidence>
<dbReference type="PROSITE" id="PS50011">
    <property type="entry name" value="PROTEIN_KINASE_DOM"/>
    <property type="match status" value="1"/>
</dbReference>
<feature type="domain" description="Gnk2-homologous" evidence="19">
    <location>
        <begin position="36"/>
        <end position="144"/>
    </location>
</feature>
<evidence type="ECO:0000256" key="10">
    <source>
        <dbReference type="ARBA" id="ARBA00022840"/>
    </source>
</evidence>
<feature type="binding site" evidence="17">
    <location>
        <position position="1035"/>
    </location>
    <ligand>
        <name>ATP</name>
        <dbReference type="ChEBI" id="CHEBI:30616"/>
    </ligand>
</feature>
<keyword evidence="4" id="KW-0808">Transferase</keyword>
<dbReference type="InterPro" id="IPR038408">
    <property type="entry name" value="GNK2_sf"/>
</dbReference>
<keyword evidence="7" id="KW-0677">Repeat</keyword>
<keyword evidence="14" id="KW-0325">Glycoprotein</keyword>
<sequence>MRVLLKMNRSMAWNPFKLILLFITFFHFATRKATGAGYLTRSCSEERSSDNSPYQTNLKTLLSSLSSNATANANGFYNNTVPPTNSSDTVYGLFMCRGDVLSDACKDCVANATHTLSSDTNCSSSKSSVIWYEDCMVRYSNSSFFSTVNTSPAYWIWNSANISSNSSNFMSLLEKTMRETTREAANSSNRYSAKQQNLTEFRTLYCLTQCTQDLSPQQCSNCLDSAMSDIPSCCDGKQGGRVLYPSCNIRYELFPFYRVTDEGPKGLVPETNYANTDSEYSEDPGYISHNCSNDKTNAALESNLRTLLSGLRDSFRCRIDIPARLCQQCIRNATDRITSEWGLASAEAVIWYNHCWLRYSDRNFFSSYETSPRFRNLNISNSSPIQSSVASELSNQLARVANMTGDTDNKFLTDESLRLNDEQRVYILGQCSSDLSSSGCSGCLSDVIGTAIPWSSLGSLGGRVLYPSCVLRFELFQFYNLTPTTPSTPPTSSVGQESSAIKSLQFNMSIIEAATSNFSQENKIGKGGFGEVYKGTLFDGRSIAVKRLSRNSKQGIEEFKNEVLLIAKLQHRNLVAFIGFCLNEQEKILIYEYVPNKSLDYFLFDFGLARIVEIDQEDGSTNRIIGTYGYMSPEYAMFGQFSEKSDVYSFGVMILEIISGKKNISSHESHCVADGLLKFVSNLVTMEMRKSYCVLLITAPTYPCFQNHPSLNTNRTMASNNLVFLIFSCTFVITLLNFPTTKAQNEDRVYFEYQNCSPNRTSSTSAYQNNLITLLSSFTSNASATLFYNTTILSRNNTVYGLFMCRGDIPLRLCKECVANATEKLSTDPECKNSVEAVMWYAECKLRYSNVPFFSVVATSPGIFLVSPSDVTTNSTISFMIFLRDAMNRTAEAAAVSDARFSTKETNLSHSQTVYTLAQCTQDLSPQNCRTCLAEAIKDLPTCCDGKQGGRVVFPSCNIWYEMYLFYGLITDNPPQRLAPSSVGLGSSTIESLQFSLAIIEVATNNFADDNKIGKGGFGEVYKGILIDGTSIAVKRLSRNSKQDFGLARIVEKDQQEGSTKRIIGTYGYMSPEYAMFGQFSEKSDVYSFGVMILEIISGKKNMGSYEPHRIVNYLLNFVWEHWRDETPLSTLDPKLKGNHSNIEVIRCVKIGLLCVQENPDARPTMLTIVSYLNGHLVELPSPLEPTFSLDRRTNPTNSQNPSLRQFANNFISGSINEMSISKFYPR</sequence>
<feature type="domain" description="Gnk2-homologous" evidence="19">
    <location>
        <begin position="150"/>
        <end position="256"/>
    </location>
</feature>
<dbReference type="GO" id="GO:0005524">
    <property type="term" value="F:ATP binding"/>
    <property type="evidence" value="ECO:0007669"/>
    <property type="project" value="UniProtKB-UniRule"/>
</dbReference>
<evidence type="ECO:0000256" key="3">
    <source>
        <dbReference type="ARBA" id="ARBA00022553"/>
    </source>
</evidence>
<evidence type="ECO:0000313" key="20">
    <source>
        <dbReference type="EMBL" id="QCE12162.1"/>
    </source>
</evidence>
<dbReference type="GO" id="GO:0006950">
    <property type="term" value="P:response to stress"/>
    <property type="evidence" value="ECO:0007669"/>
    <property type="project" value="UniProtKB-ARBA"/>
</dbReference>
<dbReference type="AlphaFoldDB" id="A0A4D6NGW3"/>
<feature type="binding site" evidence="17">
    <location>
        <position position="546"/>
    </location>
    <ligand>
        <name>ATP</name>
        <dbReference type="ChEBI" id="CHEBI:30616"/>
    </ligand>
</feature>
<dbReference type="Pfam" id="PF01657">
    <property type="entry name" value="Stress-antifung"/>
    <property type="match status" value="6"/>
</dbReference>
<dbReference type="InterPro" id="IPR002902">
    <property type="entry name" value="GNK2"/>
</dbReference>
<keyword evidence="13" id="KW-0675">Receptor</keyword>
<evidence type="ECO:0000256" key="15">
    <source>
        <dbReference type="ARBA" id="ARBA00047558"/>
    </source>
</evidence>
<keyword evidence="8 17" id="KW-0547">Nucleotide-binding</keyword>
<dbReference type="Gene3D" id="3.30.430.20">
    <property type="entry name" value="Gnk2 domain, C-X8-C-X2-C motif"/>
    <property type="match status" value="6"/>
</dbReference>
<evidence type="ECO:0000256" key="9">
    <source>
        <dbReference type="ARBA" id="ARBA00022777"/>
    </source>
</evidence>
<dbReference type="Gene3D" id="3.30.200.20">
    <property type="entry name" value="Phosphorylase Kinase, domain 1"/>
    <property type="match status" value="2"/>
</dbReference>
<evidence type="ECO:0000256" key="7">
    <source>
        <dbReference type="ARBA" id="ARBA00022737"/>
    </source>
</evidence>
<dbReference type="FunFam" id="3.30.430.20:FF:000013">
    <property type="entry name" value="Cysteine-rich RLK (RECEPTOR-like protein kinase) 23"/>
    <property type="match status" value="1"/>
</dbReference>
<evidence type="ECO:0000256" key="4">
    <source>
        <dbReference type="ARBA" id="ARBA00022679"/>
    </source>
</evidence>
<dbReference type="InterPro" id="IPR017441">
    <property type="entry name" value="Protein_kinase_ATP_BS"/>
</dbReference>
<organism evidence="20 21">
    <name type="scientific">Vigna unguiculata</name>
    <name type="common">Cowpea</name>
    <dbReference type="NCBI Taxonomy" id="3917"/>
    <lineage>
        <taxon>Eukaryota</taxon>
        <taxon>Viridiplantae</taxon>
        <taxon>Streptophyta</taxon>
        <taxon>Embryophyta</taxon>
        <taxon>Tracheophyta</taxon>
        <taxon>Spermatophyta</taxon>
        <taxon>Magnoliopsida</taxon>
        <taxon>eudicotyledons</taxon>
        <taxon>Gunneridae</taxon>
        <taxon>Pentapetalae</taxon>
        <taxon>rosids</taxon>
        <taxon>fabids</taxon>
        <taxon>Fabales</taxon>
        <taxon>Fabaceae</taxon>
        <taxon>Papilionoideae</taxon>
        <taxon>50 kb inversion clade</taxon>
        <taxon>NPAAA clade</taxon>
        <taxon>indigoferoid/millettioid clade</taxon>
        <taxon>Phaseoleae</taxon>
        <taxon>Vigna</taxon>
    </lineage>
</organism>
<feature type="domain" description="Gnk2-homologous" evidence="19">
    <location>
        <begin position="262"/>
        <end position="364"/>
    </location>
</feature>
<evidence type="ECO:0000256" key="5">
    <source>
        <dbReference type="ARBA" id="ARBA00022692"/>
    </source>
</evidence>
<name>A0A4D6NGW3_VIGUN</name>
<evidence type="ECO:0000256" key="17">
    <source>
        <dbReference type="PROSITE-ProRule" id="PRU10141"/>
    </source>
</evidence>
<evidence type="ECO:0000256" key="11">
    <source>
        <dbReference type="ARBA" id="ARBA00022989"/>
    </source>
</evidence>
<dbReference type="Proteomes" id="UP000501690">
    <property type="component" value="Linkage Group LG10"/>
</dbReference>
<comment type="subcellular location">
    <subcellularLocation>
        <location evidence="1">Membrane</location>
        <topology evidence="1">Single-pass membrane protein</topology>
    </subcellularLocation>
</comment>
<keyword evidence="2" id="KW-0723">Serine/threonine-protein kinase</keyword>
<keyword evidence="11" id="KW-1133">Transmembrane helix</keyword>
<feature type="domain" description="Protein kinase" evidence="18">
    <location>
        <begin position="518"/>
        <end position="1188"/>
    </location>
</feature>
<evidence type="ECO:0000256" key="16">
    <source>
        <dbReference type="ARBA" id="ARBA00047951"/>
    </source>
</evidence>
<keyword evidence="10 17" id="KW-0067">ATP-binding</keyword>
<comment type="catalytic activity">
    <reaction evidence="16">
        <text>L-threonyl-[protein] + ATP = O-phospho-L-threonyl-[protein] + ADP + H(+)</text>
        <dbReference type="Rhea" id="RHEA:46608"/>
        <dbReference type="Rhea" id="RHEA-COMP:11060"/>
        <dbReference type="Rhea" id="RHEA-COMP:11605"/>
        <dbReference type="ChEBI" id="CHEBI:15378"/>
        <dbReference type="ChEBI" id="CHEBI:30013"/>
        <dbReference type="ChEBI" id="CHEBI:30616"/>
        <dbReference type="ChEBI" id="CHEBI:61977"/>
        <dbReference type="ChEBI" id="CHEBI:456216"/>
    </reaction>
</comment>
<dbReference type="GO" id="GO:0016020">
    <property type="term" value="C:membrane"/>
    <property type="evidence" value="ECO:0007669"/>
    <property type="project" value="UniProtKB-SubCell"/>
</dbReference>
<protein>
    <submittedName>
        <fullName evidence="20">Serine/threonine-protein kinase PBS1</fullName>
    </submittedName>
</protein>
<evidence type="ECO:0000256" key="12">
    <source>
        <dbReference type="ARBA" id="ARBA00023136"/>
    </source>
</evidence>
<gene>
    <name evidence="20" type="ORF">DEO72_LG10g3403</name>
</gene>
<reference evidence="20 21" key="1">
    <citation type="submission" date="2019-04" db="EMBL/GenBank/DDBJ databases">
        <title>An improved genome assembly and genetic linkage map for asparagus bean, Vigna unguiculata ssp. sesquipedialis.</title>
        <authorList>
            <person name="Xia Q."/>
            <person name="Zhang R."/>
            <person name="Dong Y."/>
        </authorList>
    </citation>
    <scope>NUCLEOTIDE SEQUENCE [LARGE SCALE GENOMIC DNA]</scope>
    <source>
        <tissue evidence="20">Leaf</tissue>
    </source>
</reference>
<comment type="catalytic activity">
    <reaction evidence="15">
        <text>L-seryl-[protein] + ATP = O-phospho-L-seryl-[protein] + ADP + H(+)</text>
        <dbReference type="Rhea" id="RHEA:17989"/>
        <dbReference type="Rhea" id="RHEA-COMP:9863"/>
        <dbReference type="Rhea" id="RHEA-COMP:11604"/>
        <dbReference type="ChEBI" id="CHEBI:15378"/>
        <dbReference type="ChEBI" id="CHEBI:29999"/>
        <dbReference type="ChEBI" id="CHEBI:30616"/>
        <dbReference type="ChEBI" id="CHEBI:83421"/>
        <dbReference type="ChEBI" id="CHEBI:456216"/>
    </reaction>
</comment>
<dbReference type="InterPro" id="IPR001245">
    <property type="entry name" value="Ser-Thr/Tyr_kinase_cat_dom"/>
</dbReference>
<keyword evidence="6" id="KW-0732">Signal</keyword>
<dbReference type="CDD" id="cd23509">
    <property type="entry name" value="Gnk2-like"/>
    <property type="match status" value="5"/>
</dbReference>
<keyword evidence="21" id="KW-1185">Reference proteome</keyword>
<keyword evidence="5" id="KW-0812">Transmembrane</keyword>
<evidence type="ECO:0000256" key="13">
    <source>
        <dbReference type="ARBA" id="ARBA00023170"/>
    </source>
</evidence>
<dbReference type="PANTHER" id="PTHR47973">
    <property type="entry name" value="CYSTEINE-RICH RECEPTOR-LIKE PROTEIN KINASE 3"/>
    <property type="match status" value="1"/>
</dbReference>